<feature type="region of interest" description="Disordered" evidence="1">
    <location>
        <begin position="55"/>
        <end position="87"/>
    </location>
</feature>
<dbReference type="AlphaFoldDB" id="A0A378YU94"/>
<keyword evidence="3" id="KW-1185">Reference proteome</keyword>
<dbReference type="STRING" id="1406858.GCA_000710895_06506"/>
<accession>A0A378YU94</accession>
<sequence length="213" mass="22498">MTASDTGHADSGKPQVSPRDRRGRLAWNGSPVKRANLVVMLVASVAVLVVSCGSDGDDPGSAPGWSPPTSTTRLLEEAPAPDPSTPEGVAVTALHEIFTWHPATEGEGAALARAREWLGPSLIRTLDSTATAVETPKASVRWAEWSSAGATVEAFTFASGVAAPGTDPNRQQYKIGIEQTVVYPDGRREPLPSTTVVATVVRTADGWRLDEFR</sequence>
<gene>
    <name evidence="2" type="ORF">NCTC1934_04430</name>
</gene>
<feature type="region of interest" description="Disordered" evidence="1">
    <location>
        <begin position="1"/>
        <end position="25"/>
    </location>
</feature>
<organism evidence="2 3">
    <name type="scientific">Nocardia otitidiscaviarum</name>
    <dbReference type="NCBI Taxonomy" id="1823"/>
    <lineage>
        <taxon>Bacteria</taxon>
        <taxon>Bacillati</taxon>
        <taxon>Actinomycetota</taxon>
        <taxon>Actinomycetes</taxon>
        <taxon>Mycobacteriales</taxon>
        <taxon>Nocardiaceae</taxon>
        <taxon>Nocardia</taxon>
    </lineage>
</organism>
<feature type="compositionally biased region" description="Low complexity" evidence="1">
    <location>
        <begin position="55"/>
        <end position="68"/>
    </location>
</feature>
<evidence type="ECO:0000313" key="2">
    <source>
        <dbReference type="EMBL" id="SUA80746.1"/>
    </source>
</evidence>
<evidence type="ECO:0000313" key="3">
    <source>
        <dbReference type="Proteomes" id="UP000255467"/>
    </source>
</evidence>
<proteinExistence type="predicted"/>
<protein>
    <submittedName>
        <fullName evidence="2">Uncharacterized protein</fullName>
    </submittedName>
</protein>
<dbReference type="Proteomes" id="UP000255467">
    <property type="component" value="Unassembled WGS sequence"/>
</dbReference>
<dbReference type="EMBL" id="UGRY01000002">
    <property type="protein sequence ID" value="SUA80746.1"/>
    <property type="molecule type" value="Genomic_DNA"/>
</dbReference>
<reference evidence="2 3" key="1">
    <citation type="submission" date="2018-06" db="EMBL/GenBank/DDBJ databases">
        <authorList>
            <consortium name="Pathogen Informatics"/>
            <person name="Doyle S."/>
        </authorList>
    </citation>
    <scope>NUCLEOTIDE SEQUENCE [LARGE SCALE GENOMIC DNA]</scope>
    <source>
        <strain evidence="2 3">NCTC1934</strain>
    </source>
</reference>
<evidence type="ECO:0000256" key="1">
    <source>
        <dbReference type="SAM" id="MobiDB-lite"/>
    </source>
</evidence>
<name>A0A378YU94_9NOCA</name>